<dbReference type="GO" id="GO:0046872">
    <property type="term" value="F:metal ion binding"/>
    <property type="evidence" value="ECO:0007669"/>
    <property type="project" value="InterPro"/>
</dbReference>
<dbReference type="SUPFAM" id="SSF56300">
    <property type="entry name" value="Metallo-dependent phosphatases"/>
    <property type="match status" value="1"/>
</dbReference>
<dbReference type="Pfam" id="PF09423">
    <property type="entry name" value="PhoD"/>
    <property type="match status" value="1"/>
</dbReference>
<dbReference type="InterPro" id="IPR052900">
    <property type="entry name" value="Phospholipid_Metab_Enz"/>
</dbReference>
<dbReference type="PANTHER" id="PTHR43606:SF2">
    <property type="entry name" value="ALKALINE PHOSPHATASE FAMILY PROTEIN (AFU_ORTHOLOGUE AFUA_5G03860)"/>
    <property type="match status" value="1"/>
</dbReference>
<dbReference type="CDD" id="cd07389">
    <property type="entry name" value="MPP_PhoD"/>
    <property type="match status" value="1"/>
</dbReference>
<keyword evidence="1" id="KW-0732">Signal</keyword>
<dbReference type="AlphaFoldDB" id="A0AA37Q043"/>
<reference evidence="4" key="1">
    <citation type="submission" date="2022-08" db="EMBL/GenBank/DDBJ databases">
        <title>Draft genome sequencing of Roseisolibacter agri AW1220.</title>
        <authorList>
            <person name="Tobiishi Y."/>
            <person name="Tonouchi A."/>
        </authorList>
    </citation>
    <scope>NUCLEOTIDE SEQUENCE</scope>
    <source>
        <strain evidence="4">AW1220</strain>
    </source>
</reference>
<evidence type="ECO:0000259" key="2">
    <source>
        <dbReference type="Pfam" id="PF09423"/>
    </source>
</evidence>
<dbReference type="InterPro" id="IPR018946">
    <property type="entry name" value="PhoD-like_MPP"/>
</dbReference>
<evidence type="ECO:0000313" key="4">
    <source>
        <dbReference type="EMBL" id="GLC24200.1"/>
    </source>
</evidence>
<comment type="caution">
    <text evidence="4">The sequence shown here is derived from an EMBL/GenBank/DDBJ whole genome shotgun (WGS) entry which is preliminary data.</text>
</comment>
<dbReference type="SUPFAM" id="SSF49363">
    <property type="entry name" value="Purple acid phosphatase, N-terminal domain"/>
    <property type="match status" value="1"/>
</dbReference>
<keyword evidence="5" id="KW-1185">Reference proteome</keyword>
<evidence type="ECO:0000313" key="5">
    <source>
        <dbReference type="Proteomes" id="UP001161325"/>
    </source>
</evidence>
<feature type="domain" description="Phospholipase D N-terminal" evidence="3">
    <location>
        <begin position="39"/>
        <end position="138"/>
    </location>
</feature>
<dbReference type="Gene3D" id="3.60.21.70">
    <property type="entry name" value="PhoD-like phosphatase"/>
    <property type="match status" value="1"/>
</dbReference>
<dbReference type="RefSeq" id="WP_284348649.1">
    <property type="nucleotide sequence ID" value="NZ_BRXS01000001.1"/>
</dbReference>
<evidence type="ECO:0000256" key="1">
    <source>
        <dbReference type="ARBA" id="ARBA00022729"/>
    </source>
</evidence>
<protein>
    <submittedName>
        <fullName evidence="4">Alkaline phosphatase D</fullName>
    </submittedName>
</protein>
<dbReference type="InterPro" id="IPR008963">
    <property type="entry name" value="Purple_acid_Pase-like_N"/>
</dbReference>
<dbReference type="Proteomes" id="UP001161325">
    <property type="component" value="Unassembled WGS sequence"/>
</dbReference>
<dbReference type="InterPro" id="IPR032093">
    <property type="entry name" value="PhoD_N"/>
</dbReference>
<accession>A0AA37Q043</accession>
<dbReference type="Gene3D" id="2.60.40.380">
    <property type="entry name" value="Purple acid phosphatase-like, N-terminal"/>
    <property type="match status" value="1"/>
</dbReference>
<dbReference type="PANTHER" id="PTHR43606">
    <property type="entry name" value="PHOSPHATASE, PUTATIVE (AFU_ORTHOLOGUE AFUA_6G08710)-RELATED"/>
    <property type="match status" value="1"/>
</dbReference>
<gene>
    <name evidence="4" type="primary">phoD</name>
    <name evidence="4" type="ORF">rosag_07130</name>
</gene>
<feature type="domain" description="PhoD-like phosphatase metallophosphatase" evidence="2">
    <location>
        <begin position="150"/>
        <end position="485"/>
    </location>
</feature>
<dbReference type="InterPro" id="IPR038607">
    <property type="entry name" value="PhoD-like_sf"/>
</dbReference>
<dbReference type="GO" id="GO:0003993">
    <property type="term" value="F:acid phosphatase activity"/>
    <property type="evidence" value="ECO:0007669"/>
    <property type="project" value="InterPro"/>
</dbReference>
<organism evidence="4 5">
    <name type="scientific">Roseisolibacter agri</name>
    <dbReference type="NCBI Taxonomy" id="2014610"/>
    <lineage>
        <taxon>Bacteria</taxon>
        <taxon>Pseudomonadati</taxon>
        <taxon>Gemmatimonadota</taxon>
        <taxon>Gemmatimonadia</taxon>
        <taxon>Gemmatimonadales</taxon>
        <taxon>Gemmatimonadaceae</taxon>
        <taxon>Roseisolibacter</taxon>
    </lineage>
</organism>
<proteinExistence type="predicted"/>
<dbReference type="InterPro" id="IPR029052">
    <property type="entry name" value="Metallo-depent_PP-like"/>
</dbReference>
<evidence type="ECO:0000259" key="3">
    <source>
        <dbReference type="Pfam" id="PF16655"/>
    </source>
</evidence>
<dbReference type="Pfam" id="PF16655">
    <property type="entry name" value="PhoD_N"/>
    <property type="match status" value="1"/>
</dbReference>
<dbReference type="EMBL" id="BRXS01000001">
    <property type="protein sequence ID" value="GLC24200.1"/>
    <property type="molecule type" value="Genomic_DNA"/>
</dbReference>
<sequence length="516" mass="57778">MDRRLFLADLTRAAALCAVVPNVWRVTTRPRLADDPFQLGVASGDPTPTGGVLWTRLAPRPMEPEGGMDGQRVVVSWEVAEDEAFARVVQRGRATAAFELSYSVHVDVDGLQPDRWYFYRFSTAGATGATSPVGRFRTAPAAGAMTPLRFAVASCQNYEQGLFTAYAHMAREELDLVTHLGDYIYEYAPVPRRVRQHAGLEIRTLDDYRRRYAQYKADTMLQAAHARCPWVLTWDDHEVDNNYAGTHGENGFESEEQMRTRRAAAYQAWWEHQPVRVPRARSWADLTIYRTIHWGGLARFAMLDTRQYRSPQACEGGSRVVPCGEWAEPGRTLMGETQERWLADGLARERARWQVLGNQVMVGSFDQDAGAPVRLDMDQWGGYPAAKARLLRTIAERAPGRTVVLTGDIHSSWANELRADPRRPDSALVAAEFVGTSITSGGDGSDRWPSVTEAALAANPQLKWHNARRGYLSCHVTADAWQTDYHTLAQVTTPDVPLETPARFRVEHGRATLIRV</sequence>
<name>A0AA37Q043_9BACT</name>